<feature type="coiled-coil region" evidence="1">
    <location>
        <begin position="139"/>
        <end position="166"/>
    </location>
</feature>
<keyword evidence="4" id="KW-1185">Reference proteome</keyword>
<dbReference type="GeneID" id="37272902"/>
<evidence type="ECO:0000256" key="1">
    <source>
        <dbReference type="SAM" id="Coils"/>
    </source>
</evidence>
<name>A0A316Z5W0_9BASI</name>
<sequence length="405" mass="44947">MEAQNQAELVRAQNATIAGLSAANTALHTTATQMQTQMDALKETNTTLQGQVRAYVSMQAPLDAPRETDAELQDQVRAHEATIKTQGTRIDELCETNIALQKQVDERKADVQSWQERSSFWQSYYCKYNEWYTESRTDHQKAKDRCDESEKRNAAQQKQIGALRTEIFGLKKALDQQSAHVKHAVADISGSGNGALPEQHLSEHSNARAQRDDASMAHDDEHIDDDDERMSARDSSATSSAHHEKPTASSKDIALRAQKRKYGAFADDAFGDDNSSSDEERPARRMTPMDRDRGLPLSSPSANSDARPSESDSSLRNPDYSSSSEEDSDDPASCSSTLDAATLLAENNVSDSASVSSDDEPARSHAWKAETRNRFIQALAHPRSKDLSDHQRNIMRAFIKKHARV</sequence>
<dbReference type="EMBL" id="KZ819296">
    <property type="protein sequence ID" value="PWN97170.1"/>
    <property type="molecule type" value="Genomic_DNA"/>
</dbReference>
<gene>
    <name evidence="3" type="ORF">FA09DRAFT_361451</name>
</gene>
<evidence type="ECO:0000256" key="2">
    <source>
        <dbReference type="SAM" id="MobiDB-lite"/>
    </source>
</evidence>
<protein>
    <submittedName>
        <fullName evidence="3">Uncharacterized protein</fullName>
    </submittedName>
</protein>
<dbReference type="Proteomes" id="UP000245946">
    <property type="component" value="Unassembled WGS sequence"/>
</dbReference>
<feature type="compositionally biased region" description="Basic and acidic residues" evidence="2">
    <location>
        <begin position="200"/>
        <end position="221"/>
    </location>
</feature>
<keyword evidence="1" id="KW-0175">Coiled coil</keyword>
<feature type="compositionally biased region" description="Polar residues" evidence="2">
    <location>
        <begin position="298"/>
        <end position="316"/>
    </location>
</feature>
<reference evidence="3 4" key="1">
    <citation type="journal article" date="2018" name="Mol. Biol. Evol.">
        <title>Broad Genomic Sampling Reveals a Smut Pathogenic Ancestry of the Fungal Clade Ustilaginomycotina.</title>
        <authorList>
            <person name="Kijpornyongpan T."/>
            <person name="Mondo S.J."/>
            <person name="Barry K."/>
            <person name="Sandor L."/>
            <person name="Lee J."/>
            <person name="Lipzen A."/>
            <person name="Pangilinan J."/>
            <person name="LaButti K."/>
            <person name="Hainaut M."/>
            <person name="Henrissat B."/>
            <person name="Grigoriev I.V."/>
            <person name="Spatafora J.W."/>
            <person name="Aime M.C."/>
        </authorList>
    </citation>
    <scope>NUCLEOTIDE SEQUENCE [LARGE SCALE GENOMIC DNA]</scope>
    <source>
        <strain evidence="3 4">MCA 4186</strain>
    </source>
</reference>
<proteinExistence type="predicted"/>
<feature type="compositionally biased region" description="Basic and acidic residues" evidence="2">
    <location>
        <begin position="278"/>
        <end position="294"/>
    </location>
</feature>
<dbReference type="AlphaFoldDB" id="A0A316Z5W0"/>
<evidence type="ECO:0000313" key="4">
    <source>
        <dbReference type="Proteomes" id="UP000245946"/>
    </source>
</evidence>
<evidence type="ECO:0000313" key="3">
    <source>
        <dbReference type="EMBL" id="PWN97170.1"/>
    </source>
</evidence>
<organism evidence="3 4">
    <name type="scientific">Tilletiopsis washingtonensis</name>
    <dbReference type="NCBI Taxonomy" id="58919"/>
    <lineage>
        <taxon>Eukaryota</taxon>
        <taxon>Fungi</taxon>
        <taxon>Dikarya</taxon>
        <taxon>Basidiomycota</taxon>
        <taxon>Ustilaginomycotina</taxon>
        <taxon>Exobasidiomycetes</taxon>
        <taxon>Entylomatales</taxon>
        <taxon>Entylomatales incertae sedis</taxon>
        <taxon>Tilletiopsis</taxon>
    </lineage>
</organism>
<feature type="region of interest" description="Disordered" evidence="2">
    <location>
        <begin position="189"/>
        <end position="335"/>
    </location>
</feature>
<accession>A0A316Z5W0</accession>
<dbReference type="RefSeq" id="XP_025597449.1">
    <property type="nucleotide sequence ID" value="XM_025745358.1"/>
</dbReference>